<dbReference type="Proteomes" id="UP000032675">
    <property type="component" value="Unassembled WGS sequence"/>
</dbReference>
<name>A0A0D6Q596_KOMEU</name>
<reference evidence="1 2" key="1">
    <citation type="submission" date="2012-11" db="EMBL/GenBank/DDBJ databases">
        <title>Whole genome sequence of Gluconacetobacter europaeus NBRC3261.</title>
        <authorList>
            <person name="Azuma Y."/>
            <person name="Higashiura N."/>
            <person name="Hirakawa H."/>
            <person name="Matsushita K."/>
        </authorList>
    </citation>
    <scope>NUCLEOTIDE SEQUENCE [LARGE SCALE GENOMIC DNA]</scope>
    <source>
        <strain evidence="1 2">NBRC 3261</strain>
    </source>
</reference>
<comment type="caution">
    <text evidence="1">The sequence shown here is derived from an EMBL/GenBank/DDBJ whole genome shotgun (WGS) entry which is preliminary data.</text>
</comment>
<sequence length="76" mass="8188">MRSFSPVPAVGFSPSSNPLQIRTLRQRVVGWVGAAYRKQGMMLLATLPSIAVPSGYHAGMEGSPSLLALRGCWDRT</sequence>
<dbReference type="EMBL" id="BANI01000276">
    <property type="protein sequence ID" value="GAN97926.1"/>
    <property type="molecule type" value="Genomic_DNA"/>
</dbReference>
<dbReference type="RefSeq" id="WP_187293604.1">
    <property type="nucleotide sequence ID" value="NZ_BANI01000276.1"/>
</dbReference>
<gene>
    <name evidence="1" type="ORF">Geu3261_0326_007</name>
</gene>
<protein>
    <submittedName>
        <fullName evidence="1">Uncharacterized protein</fullName>
    </submittedName>
</protein>
<proteinExistence type="predicted"/>
<organism evidence="1 2">
    <name type="scientific">Komagataeibacter europaeus NBRC 3261</name>
    <dbReference type="NCBI Taxonomy" id="1234669"/>
    <lineage>
        <taxon>Bacteria</taxon>
        <taxon>Pseudomonadati</taxon>
        <taxon>Pseudomonadota</taxon>
        <taxon>Alphaproteobacteria</taxon>
        <taxon>Acetobacterales</taxon>
        <taxon>Acetobacteraceae</taxon>
        <taxon>Komagataeibacter</taxon>
    </lineage>
</organism>
<evidence type="ECO:0000313" key="1">
    <source>
        <dbReference type="EMBL" id="GAN97926.1"/>
    </source>
</evidence>
<accession>A0A0D6Q596</accession>
<dbReference type="AlphaFoldDB" id="A0A0D6Q596"/>
<evidence type="ECO:0000313" key="2">
    <source>
        <dbReference type="Proteomes" id="UP000032675"/>
    </source>
</evidence>